<gene>
    <name evidence="2" type="ORF">P691DRAFT_620790</name>
</gene>
<dbReference type="Proteomes" id="UP000807342">
    <property type="component" value="Unassembled WGS sequence"/>
</dbReference>
<keyword evidence="3" id="KW-1185">Reference proteome</keyword>
<dbReference type="AlphaFoldDB" id="A0A9P6BZG7"/>
<name>A0A9P6BZG7_9AGAR</name>
<feature type="compositionally biased region" description="Basic and acidic residues" evidence="1">
    <location>
        <begin position="86"/>
        <end position="98"/>
    </location>
</feature>
<evidence type="ECO:0000313" key="2">
    <source>
        <dbReference type="EMBL" id="KAF9446241.1"/>
    </source>
</evidence>
<comment type="caution">
    <text evidence="2">The sequence shown here is derived from an EMBL/GenBank/DDBJ whole genome shotgun (WGS) entry which is preliminary data.</text>
</comment>
<feature type="region of interest" description="Disordered" evidence="1">
    <location>
        <begin position="76"/>
        <end position="98"/>
    </location>
</feature>
<reference evidence="2" key="1">
    <citation type="submission" date="2020-11" db="EMBL/GenBank/DDBJ databases">
        <authorList>
            <consortium name="DOE Joint Genome Institute"/>
            <person name="Ahrendt S."/>
            <person name="Riley R."/>
            <person name="Andreopoulos W."/>
            <person name="Labutti K."/>
            <person name="Pangilinan J."/>
            <person name="Ruiz-Duenas F.J."/>
            <person name="Barrasa J.M."/>
            <person name="Sanchez-Garcia M."/>
            <person name="Camarero S."/>
            <person name="Miyauchi S."/>
            <person name="Serrano A."/>
            <person name="Linde D."/>
            <person name="Babiker R."/>
            <person name="Drula E."/>
            <person name="Ayuso-Fernandez I."/>
            <person name="Pacheco R."/>
            <person name="Padilla G."/>
            <person name="Ferreira P."/>
            <person name="Barriuso J."/>
            <person name="Kellner H."/>
            <person name="Castanera R."/>
            <person name="Alfaro M."/>
            <person name="Ramirez L."/>
            <person name="Pisabarro A.G."/>
            <person name="Kuo A."/>
            <person name="Tritt A."/>
            <person name="Lipzen A."/>
            <person name="He G."/>
            <person name="Yan M."/>
            <person name="Ng V."/>
            <person name="Cullen D."/>
            <person name="Martin F."/>
            <person name="Rosso M.-N."/>
            <person name="Henrissat B."/>
            <person name="Hibbett D."/>
            <person name="Martinez A.T."/>
            <person name="Grigoriev I.V."/>
        </authorList>
    </citation>
    <scope>NUCLEOTIDE SEQUENCE</scope>
    <source>
        <strain evidence="2">MF-IS2</strain>
    </source>
</reference>
<protein>
    <submittedName>
        <fullName evidence="2">Uncharacterized protein</fullName>
    </submittedName>
</protein>
<feature type="non-terminal residue" evidence="2">
    <location>
        <position position="98"/>
    </location>
</feature>
<sequence>IGHKYYGNYYGTNVPSERTACPCEEVIQTYGHILRACPKYEDHCHLLQAVSDTLYLPDILGAKDRIATLAGFLEKSGAFPKTGKGPPERRKPTMEDVP</sequence>
<organism evidence="2 3">
    <name type="scientific">Macrolepiota fuliginosa MF-IS2</name>
    <dbReference type="NCBI Taxonomy" id="1400762"/>
    <lineage>
        <taxon>Eukaryota</taxon>
        <taxon>Fungi</taxon>
        <taxon>Dikarya</taxon>
        <taxon>Basidiomycota</taxon>
        <taxon>Agaricomycotina</taxon>
        <taxon>Agaricomycetes</taxon>
        <taxon>Agaricomycetidae</taxon>
        <taxon>Agaricales</taxon>
        <taxon>Agaricineae</taxon>
        <taxon>Agaricaceae</taxon>
        <taxon>Macrolepiota</taxon>
    </lineage>
</organism>
<feature type="non-terminal residue" evidence="2">
    <location>
        <position position="1"/>
    </location>
</feature>
<dbReference type="EMBL" id="MU151256">
    <property type="protein sequence ID" value="KAF9446241.1"/>
    <property type="molecule type" value="Genomic_DNA"/>
</dbReference>
<evidence type="ECO:0000256" key="1">
    <source>
        <dbReference type="SAM" id="MobiDB-lite"/>
    </source>
</evidence>
<accession>A0A9P6BZG7</accession>
<dbReference type="OrthoDB" id="3230070at2759"/>
<proteinExistence type="predicted"/>
<evidence type="ECO:0000313" key="3">
    <source>
        <dbReference type="Proteomes" id="UP000807342"/>
    </source>
</evidence>